<feature type="compositionally biased region" description="Polar residues" evidence="1">
    <location>
        <begin position="16"/>
        <end position="36"/>
    </location>
</feature>
<proteinExistence type="predicted"/>
<dbReference type="AlphaFoldDB" id="A0AAN8IKL0"/>
<evidence type="ECO:0000256" key="2">
    <source>
        <dbReference type="SAM" id="Phobius"/>
    </source>
</evidence>
<keyword evidence="2" id="KW-0472">Membrane</keyword>
<comment type="caution">
    <text evidence="3">The sequence shown here is derived from an EMBL/GenBank/DDBJ whole genome shotgun (WGS) entry which is preliminary data.</text>
</comment>
<accession>A0AAN8IKL0</accession>
<protein>
    <submittedName>
        <fullName evidence="3">Uncharacterized protein</fullName>
    </submittedName>
</protein>
<name>A0AAN8IKL0_TRICO</name>
<reference evidence="3 4" key="1">
    <citation type="submission" date="2019-10" db="EMBL/GenBank/DDBJ databases">
        <title>Assembly and Annotation for the nematode Trichostrongylus colubriformis.</title>
        <authorList>
            <person name="Martin J."/>
        </authorList>
    </citation>
    <scope>NUCLEOTIDE SEQUENCE [LARGE SCALE GENOMIC DNA]</scope>
    <source>
        <strain evidence="3">G859</strain>
        <tissue evidence="3">Whole worm</tissue>
    </source>
</reference>
<sequence>MEKREEIGKHGVAQLANYSLSKRSSGMTEKSGTGAPSGTDAPGGEGGTSTGNQEGADDKDEKKELDGTGAGSAMGGTSTGGEGGTTGGETTGKKSKKSKKGKKEKKKKKKKTAHFKKRGHPCYKVLCIVFSLLSLASLATAMTMAALMLNEAGK</sequence>
<feature type="region of interest" description="Disordered" evidence="1">
    <location>
        <begin position="1"/>
        <end position="115"/>
    </location>
</feature>
<dbReference type="EMBL" id="WIXE01011152">
    <property type="protein sequence ID" value="KAK5976996.1"/>
    <property type="molecule type" value="Genomic_DNA"/>
</dbReference>
<organism evidence="3 4">
    <name type="scientific">Trichostrongylus colubriformis</name>
    <name type="common">Black scour worm</name>
    <dbReference type="NCBI Taxonomy" id="6319"/>
    <lineage>
        <taxon>Eukaryota</taxon>
        <taxon>Metazoa</taxon>
        <taxon>Ecdysozoa</taxon>
        <taxon>Nematoda</taxon>
        <taxon>Chromadorea</taxon>
        <taxon>Rhabditida</taxon>
        <taxon>Rhabditina</taxon>
        <taxon>Rhabditomorpha</taxon>
        <taxon>Strongyloidea</taxon>
        <taxon>Trichostrongylidae</taxon>
        <taxon>Trichostrongylus</taxon>
    </lineage>
</organism>
<evidence type="ECO:0000313" key="4">
    <source>
        <dbReference type="Proteomes" id="UP001331761"/>
    </source>
</evidence>
<feature type="transmembrane region" description="Helical" evidence="2">
    <location>
        <begin position="125"/>
        <end position="149"/>
    </location>
</feature>
<feature type="compositionally biased region" description="Basic residues" evidence="1">
    <location>
        <begin position="93"/>
        <end position="115"/>
    </location>
</feature>
<keyword evidence="2" id="KW-1133">Transmembrane helix</keyword>
<evidence type="ECO:0000313" key="3">
    <source>
        <dbReference type="EMBL" id="KAK5976996.1"/>
    </source>
</evidence>
<gene>
    <name evidence="3" type="ORF">GCK32_009099</name>
</gene>
<keyword evidence="4" id="KW-1185">Reference proteome</keyword>
<evidence type="ECO:0000256" key="1">
    <source>
        <dbReference type="SAM" id="MobiDB-lite"/>
    </source>
</evidence>
<dbReference type="Proteomes" id="UP001331761">
    <property type="component" value="Unassembled WGS sequence"/>
</dbReference>
<feature type="compositionally biased region" description="Gly residues" evidence="1">
    <location>
        <begin position="68"/>
        <end position="90"/>
    </location>
</feature>
<keyword evidence="2" id="KW-0812">Transmembrane</keyword>